<evidence type="ECO:0000256" key="1">
    <source>
        <dbReference type="ARBA" id="ARBA00004196"/>
    </source>
</evidence>
<comment type="caution">
    <text evidence="6">The sequence shown here is derived from an EMBL/GenBank/DDBJ whole genome shotgun (WGS) entry which is preliminary data.</text>
</comment>
<name>A0A3E5A4B8_9FIRM</name>
<evidence type="ECO:0000256" key="2">
    <source>
        <dbReference type="ARBA" id="ARBA00007639"/>
    </source>
</evidence>
<evidence type="ECO:0000313" key="6">
    <source>
        <dbReference type="EMBL" id="RGN03355.1"/>
    </source>
</evidence>
<organism evidence="6 7">
    <name type="scientific">Blautia obeum</name>
    <dbReference type="NCBI Taxonomy" id="40520"/>
    <lineage>
        <taxon>Bacteria</taxon>
        <taxon>Bacillati</taxon>
        <taxon>Bacillota</taxon>
        <taxon>Clostridia</taxon>
        <taxon>Lachnospirales</taxon>
        <taxon>Lachnospiraceae</taxon>
        <taxon>Blautia</taxon>
    </lineage>
</organism>
<dbReference type="SUPFAM" id="SSF53822">
    <property type="entry name" value="Periplasmic binding protein-like I"/>
    <property type="match status" value="1"/>
</dbReference>
<sequence length="352" mass="38125">MKKNVMICMGLALCMTLGCTAVYAEGDEKKLNKEPIEVIYYEDFNPETFEDKINYEDIEDEFGPVPIDELPEGLKFGSLLPDLTNEFWSMAGEGEAAAAEDYGITLDSQSAKNEVDYDAQLAMGEAMISKQYDAYLLSPLSDDCLTTVSESAQNMGAPVVNALGQQVKNANTFAGSMNYTTGVRAAEYALEKLPDGGKAAIVMGQVGTSVTTDRSSGFKDTVEGTNIEVVTELPAEWNVEDAMNLTIDMLSTTPDIDVIFCHNDNMALGVVEALRTVDKIGEIMVIGVDGTSDGYASIEKGEMTATVDTFPYQCGYYSVEMAIRLLAGQEIPRVVATPVACVDQDNMADYDK</sequence>
<feature type="domain" description="Periplasmic binding protein" evidence="5">
    <location>
        <begin position="77"/>
        <end position="330"/>
    </location>
</feature>
<comment type="subcellular location">
    <subcellularLocation>
        <location evidence="1">Cell envelope</location>
    </subcellularLocation>
</comment>
<reference evidence="6 7" key="1">
    <citation type="submission" date="2018-08" db="EMBL/GenBank/DDBJ databases">
        <title>A genome reference for cultivated species of the human gut microbiota.</title>
        <authorList>
            <person name="Zou Y."/>
            <person name="Xue W."/>
            <person name="Luo G."/>
        </authorList>
    </citation>
    <scope>NUCLEOTIDE SEQUENCE [LARGE SCALE GENOMIC DNA]</scope>
    <source>
        <strain evidence="6 7">OM06-11AA</strain>
    </source>
</reference>
<evidence type="ECO:0000256" key="3">
    <source>
        <dbReference type="ARBA" id="ARBA00022729"/>
    </source>
</evidence>
<dbReference type="InterPro" id="IPR028082">
    <property type="entry name" value="Peripla_BP_I"/>
</dbReference>
<dbReference type="RefSeq" id="WP_117739444.1">
    <property type="nucleotide sequence ID" value="NZ_QSUB01000006.1"/>
</dbReference>
<evidence type="ECO:0000256" key="4">
    <source>
        <dbReference type="SAM" id="SignalP"/>
    </source>
</evidence>
<dbReference type="PANTHER" id="PTHR46847:SF1">
    <property type="entry name" value="D-ALLOSE-BINDING PERIPLASMIC PROTEIN-RELATED"/>
    <property type="match status" value="1"/>
</dbReference>
<gene>
    <name evidence="6" type="ORF">DXB81_13075</name>
</gene>
<evidence type="ECO:0000313" key="7">
    <source>
        <dbReference type="Proteomes" id="UP000261222"/>
    </source>
</evidence>
<dbReference type="PROSITE" id="PS51257">
    <property type="entry name" value="PROKAR_LIPOPROTEIN"/>
    <property type="match status" value="1"/>
</dbReference>
<accession>A0A3E5A4B8</accession>
<dbReference type="GO" id="GO:0030246">
    <property type="term" value="F:carbohydrate binding"/>
    <property type="evidence" value="ECO:0007669"/>
    <property type="project" value="UniProtKB-ARBA"/>
</dbReference>
<dbReference type="GO" id="GO:0030313">
    <property type="term" value="C:cell envelope"/>
    <property type="evidence" value="ECO:0007669"/>
    <property type="project" value="UniProtKB-SubCell"/>
</dbReference>
<proteinExistence type="inferred from homology"/>
<dbReference type="EMBL" id="QSUB01000006">
    <property type="protein sequence ID" value="RGN03355.1"/>
    <property type="molecule type" value="Genomic_DNA"/>
</dbReference>
<evidence type="ECO:0000259" key="5">
    <source>
        <dbReference type="Pfam" id="PF13407"/>
    </source>
</evidence>
<keyword evidence="3 4" id="KW-0732">Signal</keyword>
<feature type="signal peptide" evidence="4">
    <location>
        <begin position="1"/>
        <end position="24"/>
    </location>
</feature>
<feature type="chain" id="PRO_5038632679" description="Periplasmic binding protein domain-containing protein" evidence="4">
    <location>
        <begin position="25"/>
        <end position="352"/>
    </location>
</feature>
<dbReference type="PANTHER" id="PTHR46847">
    <property type="entry name" value="D-ALLOSE-BINDING PERIPLASMIC PROTEIN-RELATED"/>
    <property type="match status" value="1"/>
</dbReference>
<comment type="similarity">
    <text evidence="2">Belongs to the bacterial solute-binding protein 2 family.</text>
</comment>
<dbReference type="Gene3D" id="3.40.50.2300">
    <property type="match status" value="2"/>
</dbReference>
<dbReference type="AlphaFoldDB" id="A0A3E5A4B8"/>
<protein>
    <recommendedName>
        <fullName evidence="5">Periplasmic binding protein domain-containing protein</fullName>
    </recommendedName>
</protein>
<dbReference type="Proteomes" id="UP000261222">
    <property type="component" value="Unassembled WGS sequence"/>
</dbReference>
<dbReference type="InterPro" id="IPR025997">
    <property type="entry name" value="SBP_2_dom"/>
</dbReference>
<dbReference type="Pfam" id="PF13407">
    <property type="entry name" value="Peripla_BP_4"/>
    <property type="match status" value="1"/>
</dbReference>